<evidence type="ECO:0000313" key="4">
    <source>
        <dbReference type="EMBL" id="SFK59769.1"/>
    </source>
</evidence>
<evidence type="ECO:0000313" key="5">
    <source>
        <dbReference type="Proteomes" id="UP000199473"/>
    </source>
</evidence>
<dbReference type="PANTHER" id="PTHR38432">
    <property type="entry name" value="TELA-LIKE PROTEIN SAOUHSC_01408"/>
    <property type="match status" value="1"/>
</dbReference>
<feature type="coiled-coil region" evidence="3">
    <location>
        <begin position="322"/>
        <end position="349"/>
    </location>
</feature>
<dbReference type="AlphaFoldDB" id="A0A1I4AVQ5"/>
<dbReference type="RefSeq" id="WP_092960170.1">
    <property type="nucleotide sequence ID" value="NZ_FOSQ01000004.1"/>
</dbReference>
<evidence type="ECO:0000256" key="2">
    <source>
        <dbReference type="PIRNR" id="PIRNR026508"/>
    </source>
</evidence>
<protein>
    <submittedName>
        <fullName evidence="4">Uncharacterized conserved protein YaaN involved in tellurite resistance</fullName>
    </submittedName>
</protein>
<keyword evidence="5" id="KW-1185">Reference proteome</keyword>
<comment type="similarity">
    <text evidence="1 2">Belongs to the TelA family.</text>
</comment>
<proteinExistence type="inferred from homology"/>
<gene>
    <name evidence="4" type="ORF">SAMN02745775_104164</name>
</gene>
<evidence type="ECO:0000256" key="3">
    <source>
        <dbReference type="SAM" id="Coils"/>
    </source>
</evidence>
<keyword evidence="3" id="KW-0175">Coiled coil</keyword>
<organism evidence="4 5">
    <name type="scientific">Falsiroseomonas stagni DSM 19981</name>
    <dbReference type="NCBI Taxonomy" id="1123062"/>
    <lineage>
        <taxon>Bacteria</taxon>
        <taxon>Pseudomonadati</taxon>
        <taxon>Pseudomonadota</taxon>
        <taxon>Alphaproteobacteria</taxon>
        <taxon>Acetobacterales</taxon>
        <taxon>Roseomonadaceae</taxon>
        <taxon>Falsiroseomonas</taxon>
    </lineage>
</organism>
<reference evidence="4 5" key="1">
    <citation type="submission" date="2016-10" db="EMBL/GenBank/DDBJ databases">
        <authorList>
            <person name="de Groot N.N."/>
        </authorList>
    </citation>
    <scope>NUCLEOTIDE SEQUENCE [LARGE SCALE GENOMIC DNA]</scope>
    <source>
        <strain evidence="4 5">DSM 19981</strain>
    </source>
</reference>
<dbReference type="InterPro" id="IPR008863">
    <property type="entry name" value="Toxic_anion-R_TelA"/>
</dbReference>
<dbReference type="Pfam" id="PF05816">
    <property type="entry name" value="TelA"/>
    <property type="match status" value="1"/>
</dbReference>
<name>A0A1I4AVQ5_9PROT</name>
<dbReference type="PANTHER" id="PTHR38432:SF1">
    <property type="entry name" value="TELA-LIKE PROTEIN SAOUHSC_01408"/>
    <property type="match status" value="1"/>
</dbReference>
<dbReference type="OrthoDB" id="9768858at2"/>
<accession>A0A1I4AVQ5</accession>
<dbReference type="Proteomes" id="UP000199473">
    <property type="component" value="Unassembled WGS sequence"/>
</dbReference>
<dbReference type="STRING" id="1123062.SAMN02745775_104164"/>
<sequence>MSTTQPTATPAPGTPAPAIEDLARQIDLSDPGSILRFGQQTQTRAQAAADAMLEGARNQETGEAGRTLSSLLATLRGFDVTRLDERPGFFARVFTKAGAEVTGIIQKYETVKGQIEGIGDRLDTHRTRLLEDVERLERLYQATLEWFHALGDHVQAGEAVLARTDQEAIPAMEAALAANPGDDLGPQRLRDLRGARDELDRRVHDLRLTRQVAMQALPSIRLIQENDKALASKIHSVLANTVPLWRQQLAQALAIHRMREAGAAVKQATDLTNQLLTANAETLRRGNAEARTELERGIFDLAAVQKANAALVATIEDSLRIADEARGQRARAAEELAKLEGDIRRVLVQAKAGAPVTRPV</sequence>
<dbReference type="PIRSF" id="PIRSF026508">
    <property type="entry name" value="TelA"/>
    <property type="match status" value="1"/>
</dbReference>
<dbReference type="EMBL" id="FOSQ01000004">
    <property type="protein sequence ID" value="SFK59769.1"/>
    <property type="molecule type" value="Genomic_DNA"/>
</dbReference>
<evidence type="ECO:0000256" key="1">
    <source>
        <dbReference type="ARBA" id="ARBA00005541"/>
    </source>
</evidence>